<dbReference type="Gene3D" id="2.60.40.420">
    <property type="entry name" value="Cupredoxins - blue copper proteins"/>
    <property type="match status" value="1"/>
</dbReference>
<dbReference type="PANTHER" id="PTHR33021">
    <property type="entry name" value="BLUE COPPER PROTEIN"/>
    <property type="match status" value="1"/>
</dbReference>
<feature type="compositionally biased region" description="Low complexity" evidence="10">
    <location>
        <begin position="224"/>
        <end position="265"/>
    </location>
</feature>
<evidence type="ECO:0000256" key="2">
    <source>
        <dbReference type="ARBA" id="ARBA00022475"/>
    </source>
</evidence>
<feature type="domain" description="Phytocyanin" evidence="12">
    <location>
        <begin position="26"/>
        <end position="128"/>
    </location>
</feature>
<dbReference type="EMBL" id="KV862233">
    <property type="protein sequence ID" value="OIV89845.1"/>
    <property type="molecule type" value="Genomic_DNA"/>
</dbReference>
<dbReference type="InterPro" id="IPR003245">
    <property type="entry name" value="Phytocyanin_dom"/>
</dbReference>
<feature type="signal peptide" evidence="11">
    <location>
        <begin position="1"/>
        <end position="25"/>
    </location>
</feature>
<evidence type="ECO:0000256" key="3">
    <source>
        <dbReference type="ARBA" id="ARBA00022622"/>
    </source>
</evidence>
<keyword evidence="4 11" id="KW-0732">Signal</keyword>
<organism evidence="13 14">
    <name type="scientific">Lupinus angustifolius</name>
    <name type="common">Narrow-leaved blue lupine</name>
    <dbReference type="NCBI Taxonomy" id="3871"/>
    <lineage>
        <taxon>Eukaryota</taxon>
        <taxon>Viridiplantae</taxon>
        <taxon>Streptophyta</taxon>
        <taxon>Embryophyta</taxon>
        <taxon>Tracheophyta</taxon>
        <taxon>Spermatophyta</taxon>
        <taxon>Magnoliopsida</taxon>
        <taxon>eudicotyledons</taxon>
        <taxon>Gunneridae</taxon>
        <taxon>Pentapetalae</taxon>
        <taxon>rosids</taxon>
        <taxon>fabids</taxon>
        <taxon>Fabales</taxon>
        <taxon>Fabaceae</taxon>
        <taxon>Papilionoideae</taxon>
        <taxon>50 kb inversion clade</taxon>
        <taxon>genistoids sensu lato</taxon>
        <taxon>core genistoids</taxon>
        <taxon>Genisteae</taxon>
        <taxon>Lupinus</taxon>
    </lineage>
</organism>
<proteinExistence type="inferred from homology"/>
<dbReference type="OrthoDB" id="10498514at2759"/>
<protein>
    <recommendedName>
        <fullName evidence="12">Phytocyanin domain-containing protein</fullName>
    </recommendedName>
</protein>
<sequence length="287" mass="31495">MGSSTHGFLGLMLLVITMLMLQATAHTFYVGGKHGWVPKPKERYNKWAERTRFQVNDTLHFKFHEKHDSVLVVDKESYLKCKTKHPIHKLGGHGHSEFKLDRSGPFYFISGRSKHCRRGQKLIVVVLALSHHKHPSHPPHHAPHHAPSHVPSHAPHHAPSHAPHHAHHHAPHHAPSHAPHHHAPHHHGPHHHAPHHAPHHHAPSHAPHHHAPSHAPHHHPPSHVPANAPSSVPRHAPASGPAHAHSWSPVHAPAPGPSSAASSRFGGSVSVAMGLGIWVVLVLSSFI</sequence>
<evidence type="ECO:0000256" key="7">
    <source>
        <dbReference type="ARBA" id="ARBA00023180"/>
    </source>
</evidence>
<dbReference type="InterPro" id="IPR039391">
    <property type="entry name" value="Phytocyanin-like"/>
</dbReference>
<keyword evidence="5" id="KW-0472">Membrane</keyword>
<evidence type="ECO:0000256" key="6">
    <source>
        <dbReference type="ARBA" id="ARBA00023157"/>
    </source>
</evidence>
<evidence type="ECO:0000256" key="1">
    <source>
        <dbReference type="ARBA" id="ARBA00004609"/>
    </source>
</evidence>
<dbReference type="InterPro" id="IPR041846">
    <property type="entry name" value="ENL_dom"/>
</dbReference>
<evidence type="ECO:0000256" key="4">
    <source>
        <dbReference type="ARBA" id="ARBA00022729"/>
    </source>
</evidence>
<dbReference type="KEGG" id="lang:109339210"/>
<comment type="similarity">
    <text evidence="9">Belongs to the early nodulin-like (ENODL) family.</text>
</comment>
<evidence type="ECO:0000313" key="13">
    <source>
        <dbReference type="EMBL" id="OIV89845.1"/>
    </source>
</evidence>
<evidence type="ECO:0000313" key="14">
    <source>
        <dbReference type="Proteomes" id="UP000188354"/>
    </source>
</evidence>
<evidence type="ECO:0000256" key="8">
    <source>
        <dbReference type="ARBA" id="ARBA00023288"/>
    </source>
</evidence>
<dbReference type="STRING" id="3871.A0A1J7FPA2"/>
<dbReference type="FunFam" id="2.60.40.420:FF:000010">
    <property type="entry name" value="Early nodulin-like protein 1"/>
    <property type="match status" value="1"/>
</dbReference>
<dbReference type="Gramene" id="OIV89845">
    <property type="protein sequence ID" value="OIV89845"/>
    <property type="gene ID" value="TanjilG_27451"/>
</dbReference>
<keyword evidence="2" id="KW-1003">Cell membrane</keyword>
<feature type="compositionally biased region" description="Basic residues" evidence="10">
    <location>
        <begin position="132"/>
        <end position="147"/>
    </location>
</feature>
<evidence type="ECO:0000256" key="11">
    <source>
        <dbReference type="SAM" id="SignalP"/>
    </source>
</evidence>
<dbReference type="GO" id="GO:0098552">
    <property type="term" value="C:side of membrane"/>
    <property type="evidence" value="ECO:0007669"/>
    <property type="project" value="UniProtKB-KW"/>
</dbReference>
<dbReference type="CDD" id="cd11019">
    <property type="entry name" value="OsENODL1_like"/>
    <property type="match status" value="1"/>
</dbReference>
<dbReference type="GO" id="GO:0009055">
    <property type="term" value="F:electron transfer activity"/>
    <property type="evidence" value="ECO:0007669"/>
    <property type="project" value="InterPro"/>
</dbReference>
<keyword evidence="7" id="KW-0325">Glycoprotein</keyword>
<dbReference type="PANTHER" id="PTHR33021:SF14">
    <property type="entry name" value="OS01G0272700 PROTEIN"/>
    <property type="match status" value="1"/>
</dbReference>
<feature type="chain" id="PRO_5012136826" description="Phytocyanin domain-containing protein" evidence="11">
    <location>
        <begin position="26"/>
        <end position="287"/>
    </location>
</feature>
<accession>A0A1J7FPA2</accession>
<comment type="subcellular location">
    <subcellularLocation>
        <location evidence="1">Cell membrane</location>
        <topology evidence="1">Lipid-anchor</topology>
        <topology evidence="1">GPI-anchor</topology>
    </subcellularLocation>
</comment>
<feature type="compositionally biased region" description="Basic residues" evidence="10">
    <location>
        <begin position="154"/>
        <end position="221"/>
    </location>
</feature>
<feature type="region of interest" description="Disordered" evidence="10">
    <location>
        <begin position="132"/>
        <end position="265"/>
    </location>
</feature>
<dbReference type="OMA" id="PIKKFEN"/>
<keyword evidence="3" id="KW-0336">GPI-anchor</keyword>
<keyword evidence="14" id="KW-1185">Reference proteome</keyword>
<gene>
    <name evidence="13" type="ORF">TanjilG_27451</name>
</gene>
<evidence type="ECO:0000256" key="5">
    <source>
        <dbReference type="ARBA" id="ARBA00023136"/>
    </source>
</evidence>
<dbReference type="Proteomes" id="UP000188354">
    <property type="component" value="Unassembled WGS sequence"/>
</dbReference>
<evidence type="ECO:0000256" key="9">
    <source>
        <dbReference type="ARBA" id="ARBA00035011"/>
    </source>
</evidence>
<dbReference type="PROSITE" id="PS51485">
    <property type="entry name" value="PHYTOCYANIN"/>
    <property type="match status" value="1"/>
</dbReference>
<dbReference type="Pfam" id="PF02298">
    <property type="entry name" value="Cu_bind_like"/>
    <property type="match status" value="1"/>
</dbReference>
<evidence type="ECO:0000259" key="12">
    <source>
        <dbReference type="PROSITE" id="PS51485"/>
    </source>
</evidence>
<keyword evidence="8" id="KW-0449">Lipoprotein</keyword>
<name>A0A1J7FPA2_LUPAN</name>
<reference evidence="13 14" key="1">
    <citation type="journal article" date="2017" name="Plant Biotechnol. J.">
        <title>A comprehensive draft genome sequence for lupin (Lupinus angustifolius), an emerging health food: insights into plant-microbe interactions and legume evolution.</title>
        <authorList>
            <person name="Hane J.K."/>
            <person name="Ming Y."/>
            <person name="Kamphuis L.G."/>
            <person name="Nelson M.N."/>
            <person name="Garg G."/>
            <person name="Atkins C.A."/>
            <person name="Bayer P.E."/>
            <person name="Bravo A."/>
            <person name="Bringans S."/>
            <person name="Cannon S."/>
            <person name="Edwards D."/>
            <person name="Foley R."/>
            <person name="Gao L.L."/>
            <person name="Harrison M.J."/>
            <person name="Huang W."/>
            <person name="Hurgobin B."/>
            <person name="Li S."/>
            <person name="Liu C.W."/>
            <person name="McGrath A."/>
            <person name="Morahan G."/>
            <person name="Murray J."/>
            <person name="Weller J."/>
            <person name="Jian J."/>
            <person name="Singh K.B."/>
        </authorList>
    </citation>
    <scope>NUCLEOTIDE SEQUENCE [LARGE SCALE GENOMIC DNA]</scope>
    <source>
        <strain evidence="14">cv. Tanjil</strain>
        <tissue evidence="13">Whole plant</tissue>
    </source>
</reference>
<dbReference type="GO" id="GO:0005886">
    <property type="term" value="C:plasma membrane"/>
    <property type="evidence" value="ECO:0007669"/>
    <property type="project" value="UniProtKB-SubCell"/>
</dbReference>
<keyword evidence="6" id="KW-1015">Disulfide bond</keyword>
<dbReference type="AlphaFoldDB" id="A0A1J7FPA2"/>
<dbReference type="SUPFAM" id="SSF49503">
    <property type="entry name" value="Cupredoxins"/>
    <property type="match status" value="1"/>
</dbReference>
<evidence type="ECO:0000256" key="10">
    <source>
        <dbReference type="SAM" id="MobiDB-lite"/>
    </source>
</evidence>
<dbReference type="InterPro" id="IPR008972">
    <property type="entry name" value="Cupredoxin"/>
</dbReference>